<name>A0A1I7AKL6_9ACTN</name>
<organism evidence="1 2">
    <name type="scientific">Actinopolyspora righensis</name>
    <dbReference type="NCBI Taxonomy" id="995060"/>
    <lineage>
        <taxon>Bacteria</taxon>
        <taxon>Bacillati</taxon>
        <taxon>Actinomycetota</taxon>
        <taxon>Actinomycetes</taxon>
        <taxon>Actinopolysporales</taxon>
        <taxon>Actinopolysporaceae</taxon>
        <taxon>Actinopolyspora</taxon>
        <taxon>Actinopolyspora alba group</taxon>
    </lineage>
</organism>
<keyword evidence="2" id="KW-1185">Reference proteome</keyword>
<reference evidence="2" key="1">
    <citation type="submission" date="2016-10" db="EMBL/GenBank/DDBJ databases">
        <authorList>
            <person name="Varghese N."/>
            <person name="Submissions S."/>
        </authorList>
    </citation>
    <scope>NUCLEOTIDE SEQUENCE [LARGE SCALE GENOMIC DNA]</scope>
    <source>
        <strain evidence="2">DSM 45501</strain>
    </source>
</reference>
<dbReference type="Proteomes" id="UP000199165">
    <property type="component" value="Unassembled WGS sequence"/>
</dbReference>
<accession>A0A1I7AKL6</accession>
<evidence type="ECO:0000313" key="1">
    <source>
        <dbReference type="EMBL" id="SFT75472.1"/>
    </source>
</evidence>
<dbReference type="AlphaFoldDB" id="A0A1I7AKL6"/>
<evidence type="ECO:0000313" key="2">
    <source>
        <dbReference type="Proteomes" id="UP000199165"/>
    </source>
</evidence>
<proteinExistence type="predicted"/>
<gene>
    <name evidence="1" type="ORF">SAMN04487904_107162</name>
</gene>
<dbReference type="EMBL" id="FPAT01000007">
    <property type="protein sequence ID" value="SFT75472.1"/>
    <property type="molecule type" value="Genomic_DNA"/>
</dbReference>
<protein>
    <submittedName>
        <fullName evidence="1">Uncharacterized protein</fullName>
    </submittedName>
</protein>
<dbReference type="RefSeq" id="WP_092978665.1">
    <property type="nucleotide sequence ID" value="NZ_FPAT01000007.1"/>
</dbReference>
<sequence>MSVDWKIEIVECGEIVQDEDETVPQDEAERQWNRYVELADSVSGDEGSEAVVPIVSSLKVRYDYGAYQAAYGALERFPPADLGKGVAWAAEELTRIPYDQSGVVLVTVARSPAGAVEAFNEAVKSVPGDVRSRLRDVVDFHESNEWLAEDEDKGIIKVPRE</sequence>